<dbReference type="InterPro" id="IPR013815">
    <property type="entry name" value="ATP_grasp_subdomain_1"/>
</dbReference>
<dbReference type="Pfam" id="PF07478">
    <property type="entry name" value="Dala_Dala_lig_C"/>
    <property type="match status" value="1"/>
</dbReference>
<dbReference type="PANTHER" id="PTHR23132:SF23">
    <property type="entry name" value="D-ALANINE--D-ALANINE LIGASE B"/>
    <property type="match status" value="1"/>
</dbReference>
<evidence type="ECO:0000256" key="3">
    <source>
        <dbReference type="PROSITE-ProRule" id="PRU00409"/>
    </source>
</evidence>
<reference evidence="5 6" key="1">
    <citation type="journal article" date="2015" name="Nature">
        <title>rRNA introns, odd ribosomes, and small enigmatic genomes across a large radiation of phyla.</title>
        <authorList>
            <person name="Brown C.T."/>
            <person name="Hug L.A."/>
            <person name="Thomas B.C."/>
            <person name="Sharon I."/>
            <person name="Castelle C.J."/>
            <person name="Singh A."/>
            <person name="Wilkins M.J."/>
            <person name="Williams K.H."/>
            <person name="Banfield J.F."/>
        </authorList>
    </citation>
    <scope>NUCLEOTIDE SEQUENCE [LARGE SCALE GENOMIC DNA]</scope>
</reference>
<dbReference type="Gene3D" id="3.40.50.20">
    <property type="match status" value="1"/>
</dbReference>
<dbReference type="Proteomes" id="UP000034739">
    <property type="component" value="Unassembled WGS sequence"/>
</dbReference>
<comment type="similarity">
    <text evidence="1">Belongs to the D-alanine--D-alanine ligase family.</text>
</comment>
<name>A0A0G1U2E1_9BACT</name>
<evidence type="ECO:0000256" key="1">
    <source>
        <dbReference type="ARBA" id="ARBA00010871"/>
    </source>
</evidence>
<keyword evidence="3" id="KW-0547">Nucleotide-binding</keyword>
<dbReference type="PROSITE" id="PS50975">
    <property type="entry name" value="ATP_GRASP"/>
    <property type="match status" value="1"/>
</dbReference>
<dbReference type="SUPFAM" id="SSF56059">
    <property type="entry name" value="Glutathione synthetase ATP-binding domain-like"/>
    <property type="match status" value="1"/>
</dbReference>
<dbReference type="InterPro" id="IPR011761">
    <property type="entry name" value="ATP-grasp"/>
</dbReference>
<evidence type="ECO:0000313" key="6">
    <source>
        <dbReference type="Proteomes" id="UP000034739"/>
    </source>
</evidence>
<dbReference type="GO" id="GO:0046872">
    <property type="term" value="F:metal ion binding"/>
    <property type="evidence" value="ECO:0007669"/>
    <property type="project" value="InterPro"/>
</dbReference>
<proteinExistence type="inferred from homology"/>
<dbReference type="InterPro" id="IPR011095">
    <property type="entry name" value="Dala_Dala_lig_C"/>
</dbReference>
<organism evidence="5 6">
    <name type="scientific">Candidatus Gottesmanbacteria bacterium GW2011_GWA2_47_9</name>
    <dbReference type="NCBI Taxonomy" id="1618445"/>
    <lineage>
        <taxon>Bacteria</taxon>
        <taxon>Candidatus Gottesmaniibacteriota</taxon>
    </lineage>
</organism>
<evidence type="ECO:0000256" key="2">
    <source>
        <dbReference type="ARBA" id="ARBA00022598"/>
    </source>
</evidence>
<dbReference type="Gene3D" id="3.30.470.20">
    <property type="entry name" value="ATP-grasp fold, B domain"/>
    <property type="match status" value="1"/>
</dbReference>
<dbReference type="EMBL" id="LCOY01000010">
    <property type="protein sequence ID" value="KKU88257.1"/>
    <property type="molecule type" value="Genomic_DNA"/>
</dbReference>
<keyword evidence="3" id="KW-0067">ATP-binding</keyword>
<sequence length="345" mass="40401">MRKKNVKRLRRKPTIALVYHHLSDKTKKEYYSREHEIVDEDTKSTVHYMERLFRRRGYHVQVIPVDEGDLSHLKKLKADYVFNLVDSKSMEMAIAKILKRLHIPYSGSSFEAIQTSNNKLRTKRLFEKHKLPTPIFTVLHMGDRVSRRIIPSKFPVMVKPAFEHCSIGITERSIATNYKQFVSIVWRLRKSYRQTLLVEQFIPGKELQVTVLETRDKTVALPIAEIAFRNGIRNKWNIYGFDEKWNKDLPIYKSCHFVSPPKHLKQATNVLIKKDAIRAFYALGLRDYGRFDLRYNPKNRQWYFLEGNANAGFSPGPDDSMTASIQAYGMTLDDFVMQIVKNSIN</sequence>
<dbReference type="Gene3D" id="3.30.1490.20">
    <property type="entry name" value="ATP-grasp fold, A domain"/>
    <property type="match status" value="1"/>
</dbReference>
<comment type="caution">
    <text evidence="5">The sequence shown here is derived from an EMBL/GenBank/DDBJ whole genome shotgun (WGS) entry which is preliminary data.</text>
</comment>
<feature type="domain" description="ATP-grasp" evidence="4">
    <location>
        <begin position="123"/>
        <end position="341"/>
    </location>
</feature>
<protein>
    <submittedName>
        <fullName evidence="5">D-alanine-D-alanine ligase-like protein</fullName>
    </submittedName>
</protein>
<evidence type="ECO:0000259" key="4">
    <source>
        <dbReference type="PROSITE" id="PS50975"/>
    </source>
</evidence>
<accession>A0A0G1U2E1</accession>
<dbReference type="PANTHER" id="PTHR23132">
    <property type="entry name" value="D-ALANINE--D-ALANINE LIGASE"/>
    <property type="match status" value="1"/>
</dbReference>
<dbReference type="GO" id="GO:0005524">
    <property type="term" value="F:ATP binding"/>
    <property type="evidence" value="ECO:0007669"/>
    <property type="project" value="UniProtKB-UniRule"/>
</dbReference>
<dbReference type="AlphaFoldDB" id="A0A0G1U2E1"/>
<keyword evidence="2 5" id="KW-0436">Ligase</keyword>
<evidence type="ECO:0000313" key="5">
    <source>
        <dbReference type="EMBL" id="KKU88257.1"/>
    </source>
</evidence>
<gene>
    <name evidence="5" type="ORF">UY16_C0010G0013</name>
</gene>
<dbReference type="GO" id="GO:0008716">
    <property type="term" value="F:D-alanine-D-alanine ligase activity"/>
    <property type="evidence" value="ECO:0007669"/>
    <property type="project" value="InterPro"/>
</dbReference>